<feature type="domain" description="F-box" evidence="1">
    <location>
        <begin position="1"/>
        <end position="47"/>
    </location>
</feature>
<organism evidence="2 3">
    <name type="scientific">Ficus carica</name>
    <name type="common">Common fig</name>
    <dbReference type="NCBI Taxonomy" id="3494"/>
    <lineage>
        <taxon>Eukaryota</taxon>
        <taxon>Viridiplantae</taxon>
        <taxon>Streptophyta</taxon>
        <taxon>Embryophyta</taxon>
        <taxon>Tracheophyta</taxon>
        <taxon>Spermatophyta</taxon>
        <taxon>Magnoliopsida</taxon>
        <taxon>eudicotyledons</taxon>
        <taxon>Gunneridae</taxon>
        <taxon>Pentapetalae</taxon>
        <taxon>rosids</taxon>
        <taxon>fabids</taxon>
        <taxon>Rosales</taxon>
        <taxon>Moraceae</taxon>
        <taxon>Ficeae</taxon>
        <taxon>Ficus</taxon>
    </lineage>
</organism>
<dbReference type="SUPFAM" id="SSF81383">
    <property type="entry name" value="F-box domain"/>
    <property type="match status" value="1"/>
</dbReference>
<gene>
    <name evidence="2" type="ORF">TIFTF001_031584</name>
</gene>
<comment type="caution">
    <text evidence="2">The sequence shown here is derived from an EMBL/GenBank/DDBJ whole genome shotgun (WGS) entry which is preliminary data.</text>
</comment>
<accession>A0AA88DVH5</accession>
<dbReference type="Proteomes" id="UP001187192">
    <property type="component" value="Unassembled WGS sequence"/>
</dbReference>
<evidence type="ECO:0000313" key="2">
    <source>
        <dbReference type="EMBL" id="GMN62499.1"/>
    </source>
</evidence>
<dbReference type="PROSITE" id="PS50181">
    <property type="entry name" value="FBOX"/>
    <property type="match status" value="1"/>
</dbReference>
<proteinExistence type="predicted"/>
<evidence type="ECO:0000259" key="1">
    <source>
        <dbReference type="PROSITE" id="PS50181"/>
    </source>
</evidence>
<dbReference type="Gene3D" id="1.20.1280.50">
    <property type="match status" value="1"/>
</dbReference>
<dbReference type="Gramene" id="FCD_00024847-RA">
    <property type="protein sequence ID" value="FCD_00024847-RA:cds"/>
    <property type="gene ID" value="FCD_00024847"/>
</dbReference>
<dbReference type="Pfam" id="PF12937">
    <property type="entry name" value="F-box-like"/>
    <property type="match status" value="1"/>
</dbReference>
<dbReference type="AlphaFoldDB" id="A0AA88DVH5"/>
<protein>
    <recommendedName>
        <fullName evidence="1">F-box domain-containing protein</fullName>
    </recommendedName>
</protein>
<reference evidence="2" key="1">
    <citation type="submission" date="2023-07" db="EMBL/GenBank/DDBJ databases">
        <title>draft genome sequence of fig (Ficus carica).</title>
        <authorList>
            <person name="Takahashi T."/>
            <person name="Nishimura K."/>
        </authorList>
    </citation>
    <scope>NUCLEOTIDE SEQUENCE</scope>
</reference>
<dbReference type="InterPro" id="IPR001810">
    <property type="entry name" value="F-box_dom"/>
</dbReference>
<dbReference type="EMBL" id="BTGU01000130">
    <property type="protein sequence ID" value="GMN62499.1"/>
    <property type="molecule type" value="Genomic_DNA"/>
</dbReference>
<dbReference type="InterPro" id="IPR036047">
    <property type="entry name" value="F-box-like_dom_sf"/>
</dbReference>
<keyword evidence="3" id="KW-1185">Reference proteome</keyword>
<sequence>MPSFGALPEDCLVLILSKISPGDLCRLSAVSTAFRSACKSNALWEPFISSLPHSLSTFVSSLDFYFCAIIRNATFSMSPRPTPSYLTRRLRQSLLL</sequence>
<dbReference type="CDD" id="cd22162">
    <property type="entry name" value="F-box_AtSKIP3-like"/>
    <property type="match status" value="1"/>
</dbReference>
<name>A0AA88DVH5_FICCA</name>
<dbReference type="SMART" id="SM00256">
    <property type="entry name" value="FBOX"/>
    <property type="match status" value="1"/>
</dbReference>
<evidence type="ECO:0000313" key="3">
    <source>
        <dbReference type="Proteomes" id="UP001187192"/>
    </source>
</evidence>